<keyword evidence="2" id="KW-0472">Membrane</keyword>
<sequence length="215" mass="21971">MKARTPLLPQASTGVPVPLLQVLELPLELTNPRPRPVAAPKATFQKSGPAPGAPSVLASAPIPPPASVPIVNSNLAPAPKPPAAAFAPVPKPAAPKPPAPTGPAPVLPKPTGLPNLGGGAMKGVAQTSGQKPAPRRGRGVMNPSNSTRIPMCADCGRQIRFVRLGPCDALPVLSMFVCLSVVTFVVPSFPWSGTVMAAATTKDYPSCQTCNSPIR</sequence>
<name>A0A5B7D3R6_PORTR</name>
<evidence type="ECO:0008006" key="5">
    <source>
        <dbReference type="Google" id="ProtNLM"/>
    </source>
</evidence>
<feature type="region of interest" description="Disordered" evidence="1">
    <location>
        <begin position="81"/>
        <end position="145"/>
    </location>
</feature>
<accession>A0A5B7D3R6</accession>
<comment type="caution">
    <text evidence="3">The sequence shown here is derived from an EMBL/GenBank/DDBJ whole genome shotgun (WGS) entry which is preliminary data.</text>
</comment>
<organism evidence="3 4">
    <name type="scientific">Portunus trituberculatus</name>
    <name type="common">Swimming crab</name>
    <name type="synonym">Neptunus trituberculatus</name>
    <dbReference type="NCBI Taxonomy" id="210409"/>
    <lineage>
        <taxon>Eukaryota</taxon>
        <taxon>Metazoa</taxon>
        <taxon>Ecdysozoa</taxon>
        <taxon>Arthropoda</taxon>
        <taxon>Crustacea</taxon>
        <taxon>Multicrustacea</taxon>
        <taxon>Malacostraca</taxon>
        <taxon>Eumalacostraca</taxon>
        <taxon>Eucarida</taxon>
        <taxon>Decapoda</taxon>
        <taxon>Pleocyemata</taxon>
        <taxon>Brachyura</taxon>
        <taxon>Eubrachyura</taxon>
        <taxon>Portunoidea</taxon>
        <taxon>Portunidae</taxon>
        <taxon>Portuninae</taxon>
        <taxon>Portunus</taxon>
    </lineage>
</organism>
<dbReference type="OrthoDB" id="5911912at2759"/>
<feature type="transmembrane region" description="Helical" evidence="2">
    <location>
        <begin position="167"/>
        <end position="186"/>
    </location>
</feature>
<evidence type="ECO:0000256" key="2">
    <source>
        <dbReference type="SAM" id="Phobius"/>
    </source>
</evidence>
<evidence type="ECO:0000313" key="3">
    <source>
        <dbReference type="EMBL" id="MPC16300.1"/>
    </source>
</evidence>
<evidence type="ECO:0000313" key="4">
    <source>
        <dbReference type="Proteomes" id="UP000324222"/>
    </source>
</evidence>
<keyword evidence="4" id="KW-1185">Reference proteome</keyword>
<keyword evidence="2" id="KW-1133">Transmembrane helix</keyword>
<protein>
    <recommendedName>
        <fullName evidence="5">LITAF domain-containing protein</fullName>
    </recommendedName>
</protein>
<reference evidence="3 4" key="1">
    <citation type="submission" date="2019-05" db="EMBL/GenBank/DDBJ databases">
        <title>Another draft genome of Portunus trituberculatus and its Hox gene families provides insights of decapod evolution.</title>
        <authorList>
            <person name="Jeong J.-H."/>
            <person name="Song I."/>
            <person name="Kim S."/>
            <person name="Choi T."/>
            <person name="Kim D."/>
            <person name="Ryu S."/>
            <person name="Kim W."/>
        </authorList>
    </citation>
    <scope>NUCLEOTIDE SEQUENCE [LARGE SCALE GENOMIC DNA]</scope>
    <source>
        <tissue evidence="3">Muscle</tissue>
    </source>
</reference>
<proteinExistence type="predicted"/>
<dbReference type="Proteomes" id="UP000324222">
    <property type="component" value="Unassembled WGS sequence"/>
</dbReference>
<evidence type="ECO:0000256" key="1">
    <source>
        <dbReference type="SAM" id="MobiDB-lite"/>
    </source>
</evidence>
<feature type="compositionally biased region" description="Pro residues" evidence="1">
    <location>
        <begin position="89"/>
        <end position="108"/>
    </location>
</feature>
<gene>
    <name evidence="3" type="ORF">E2C01_009123</name>
</gene>
<dbReference type="AlphaFoldDB" id="A0A5B7D3R6"/>
<dbReference type="EMBL" id="VSRR010000495">
    <property type="protein sequence ID" value="MPC16300.1"/>
    <property type="molecule type" value="Genomic_DNA"/>
</dbReference>
<feature type="region of interest" description="Disordered" evidence="1">
    <location>
        <begin position="34"/>
        <end position="58"/>
    </location>
</feature>
<keyword evidence="2" id="KW-0812">Transmembrane</keyword>